<protein>
    <recommendedName>
        <fullName evidence="2">Tetratricopeptide repeat protein</fullName>
    </recommendedName>
</protein>
<proteinExistence type="predicted"/>
<name>A0A382WH55_9ZZZZ</name>
<sequence length="221" mass="25335">MLRVRSLLYRSAGVWMLLVASICGPAVAQSGPLTMRGEQDTRIQQGIDLIYQLQLDEAALYFEQIIDADPDNPLGHFFRAMVGWWRVLIDLEDTRHDEEFYRLLQACIDVCDRRLEVDPDDFDAILFKGGAIGFRGRLRGDRGQFVRSARDGLRCLPLLDKSRSLEPTNKDILFGQGIYNYFAEVIPKRYPIVRPVMLFLHKGDRQLGLTQLRDVAEGGRY</sequence>
<feature type="non-terminal residue" evidence="1">
    <location>
        <position position="221"/>
    </location>
</feature>
<dbReference type="EMBL" id="UINC01159853">
    <property type="protein sequence ID" value="SVD58167.1"/>
    <property type="molecule type" value="Genomic_DNA"/>
</dbReference>
<evidence type="ECO:0008006" key="2">
    <source>
        <dbReference type="Google" id="ProtNLM"/>
    </source>
</evidence>
<accession>A0A382WH55</accession>
<dbReference type="SUPFAM" id="SSF48452">
    <property type="entry name" value="TPR-like"/>
    <property type="match status" value="1"/>
</dbReference>
<dbReference type="AlphaFoldDB" id="A0A382WH55"/>
<gene>
    <name evidence="1" type="ORF">METZ01_LOCUS411021</name>
</gene>
<evidence type="ECO:0000313" key="1">
    <source>
        <dbReference type="EMBL" id="SVD58167.1"/>
    </source>
</evidence>
<reference evidence="1" key="1">
    <citation type="submission" date="2018-05" db="EMBL/GenBank/DDBJ databases">
        <authorList>
            <person name="Lanie J.A."/>
            <person name="Ng W.-L."/>
            <person name="Kazmierczak K.M."/>
            <person name="Andrzejewski T.M."/>
            <person name="Davidsen T.M."/>
            <person name="Wayne K.J."/>
            <person name="Tettelin H."/>
            <person name="Glass J.I."/>
            <person name="Rusch D."/>
            <person name="Podicherti R."/>
            <person name="Tsui H.-C.T."/>
            <person name="Winkler M.E."/>
        </authorList>
    </citation>
    <scope>NUCLEOTIDE SEQUENCE</scope>
</reference>
<dbReference type="Gene3D" id="1.25.40.10">
    <property type="entry name" value="Tetratricopeptide repeat domain"/>
    <property type="match status" value="1"/>
</dbReference>
<dbReference type="InterPro" id="IPR011990">
    <property type="entry name" value="TPR-like_helical_dom_sf"/>
</dbReference>
<organism evidence="1">
    <name type="scientific">marine metagenome</name>
    <dbReference type="NCBI Taxonomy" id="408172"/>
    <lineage>
        <taxon>unclassified sequences</taxon>
        <taxon>metagenomes</taxon>
        <taxon>ecological metagenomes</taxon>
    </lineage>
</organism>